<feature type="compositionally biased region" description="Basic and acidic residues" evidence="1">
    <location>
        <begin position="19"/>
        <end position="38"/>
    </location>
</feature>
<dbReference type="Proteomes" id="UP001195914">
    <property type="component" value="Unassembled WGS sequence"/>
</dbReference>
<evidence type="ECO:0000256" key="1">
    <source>
        <dbReference type="SAM" id="MobiDB-lite"/>
    </source>
</evidence>
<comment type="caution">
    <text evidence="2">The sequence shown here is derived from an EMBL/GenBank/DDBJ whole genome shotgun (WGS) entry which is preliminary data.</text>
</comment>
<keyword evidence="3" id="KW-1185">Reference proteome</keyword>
<gene>
    <name evidence="2" type="ORF">X943_001946</name>
</gene>
<feature type="region of interest" description="Disordered" evidence="1">
    <location>
        <begin position="19"/>
        <end position="42"/>
    </location>
</feature>
<reference evidence="2" key="1">
    <citation type="journal article" date="2014" name="Nucleic Acids Res.">
        <title>The evolutionary dynamics of variant antigen genes in Babesia reveal a history of genomic innovation underlying host-parasite interaction.</title>
        <authorList>
            <person name="Jackson A.P."/>
            <person name="Otto T.D."/>
            <person name="Darby A."/>
            <person name="Ramaprasad A."/>
            <person name="Xia D."/>
            <person name="Echaide I.E."/>
            <person name="Farber M."/>
            <person name="Gahlot S."/>
            <person name="Gamble J."/>
            <person name="Gupta D."/>
            <person name="Gupta Y."/>
            <person name="Jackson L."/>
            <person name="Malandrin L."/>
            <person name="Malas T.B."/>
            <person name="Moussa E."/>
            <person name="Nair M."/>
            <person name="Reid A.J."/>
            <person name="Sanders M."/>
            <person name="Sharma J."/>
            <person name="Tracey A."/>
            <person name="Quail M.A."/>
            <person name="Weir W."/>
            <person name="Wastling J.M."/>
            <person name="Hall N."/>
            <person name="Willadsen P."/>
            <person name="Lingelbach K."/>
            <person name="Shiels B."/>
            <person name="Tait A."/>
            <person name="Berriman M."/>
            <person name="Allred D.R."/>
            <person name="Pain A."/>
        </authorList>
    </citation>
    <scope>NUCLEOTIDE SEQUENCE</scope>
    <source>
        <strain evidence="2">1802A</strain>
    </source>
</reference>
<evidence type="ECO:0000313" key="3">
    <source>
        <dbReference type="Proteomes" id="UP001195914"/>
    </source>
</evidence>
<organism evidence="2 3">
    <name type="scientific">Babesia divergens</name>
    <dbReference type="NCBI Taxonomy" id="32595"/>
    <lineage>
        <taxon>Eukaryota</taxon>
        <taxon>Sar</taxon>
        <taxon>Alveolata</taxon>
        <taxon>Apicomplexa</taxon>
        <taxon>Aconoidasida</taxon>
        <taxon>Piroplasmida</taxon>
        <taxon>Babesiidae</taxon>
        <taxon>Babesia</taxon>
    </lineage>
</organism>
<evidence type="ECO:0000313" key="2">
    <source>
        <dbReference type="EMBL" id="KAK1940200.1"/>
    </source>
</evidence>
<accession>A0AAD9GKH8</accession>
<dbReference type="EMBL" id="JAHBMH010000005">
    <property type="protein sequence ID" value="KAK1940200.1"/>
    <property type="molecule type" value="Genomic_DNA"/>
</dbReference>
<reference evidence="2" key="2">
    <citation type="submission" date="2021-05" db="EMBL/GenBank/DDBJ databases">
        <authorList>
            <person name="Pain A."/>
        </authorList>
    </citation>
    <scope>NUCLEOTIDE SEQUENCE</scope>
    <source>
        <strain evidence="2">1802A</strain>
    </source>
</reference>
<sequence length="62" mass="7064">MENVQIVKVDVTAVKEYGGLEHENRDDDGRTDGPKKLFNDSQECLEGRALDDKPELVKEIFE</sequence>
<name>A0AAD9GKH8_BABDI</name>
<proteinExistence type="predicted"/>
<dbReference type="AlphaFoldDB" id="A0AAD9GKH8"/>
<protein>
    <submittedName>
        <fullName evidence="2">Uncharacterized protein</fullName>
    </submittedName>
</protein>